<organism evidence="1 2">
    <name type="scientific">Lipomyces kononenkoae</name>
    <name type="common">Yeast</name>
    <dbReference type="NCBI Taxonomy" id="34357"/>
    <lineage>
        <taxon>Eukaryota</taxon>
        <taxon>Fungi</taxon>
        <taxon>Dikarya</taxon>
        <taxon>Ascomycota</taxon>
        <taxon>Saccharomycotina</taxon>
        <taxon>Lipomycetes</taxon>
        <taxon>Lipomycetales</taxon>
        <taxon>Lipomycetaceae</taxon>
        <taxon>Lipomyces</taxon>
    </lineage>
</organism>
<comment type="caution">
    <text evidence="1">The sequence shown here is derived from an EMBL/GenBank/DDBJ whole genome shotgun (WGS) entry which is preliminary data.</text>
</comment>
<sequence>MAAAKTAPDFLNLWMASSPLFHCDSVPLDRCLSDHEPQPKVSNSSTATATTMASGVLGGLVNTGNTCFLNSVLQAMASSQHLINFLNSAVSASLPLATELRTLILDLNSSLPSQHTHSAVQLLRLLKSKRWIDDQEQQDAHEFFLSLLDALRVERVNGGDAVLPFDGLLSSRVVCLQCGEAQTVKQIPFSSLELSLPSLSSSSSSSSSPSLFSDQSVTVEAMLANAVAPEKLDVYCQRCSLVAAEAHLQRLIARASPPSSRSSSPEPENASRPKPDIGPILRARRNMINAALDKPAIQEADFEKLKPPRLVLSTKIKQATIFRPPRTLVLHVNRSEYDAHLGIAHKINTRVEFPERVQFGKYVTDSSEGSDGEAWYRLSSTVVHFGSHSFGHYVAYRRVGMDSWVRVSDGDVQPVGIDEVLSNGNVVLLFYELEPTVDLAAYDKEVIEEETKWPLYDVHESDDMSDLYSISSVESSTVLDATPNGRIRIPIMTEESKSCAQDARTNVCYDADKSAF</sequence>
<accession>A0ACC3ST46</accession>
<evidence type="ECO:0000313" key="1">
    <source>
        <dbReference type="EMBL" id="KAK9234823.1"/>
    </source>
</evidence>
<gene>
    <name evidence="1" type="ORF">V1525DRAFT_382710</name>
</gene>
<keyword evidence="2" id="KW-1185">Reference proteome</keyword>
<protein>
    <submittedName>
        <fullName evidence="1">Uncharacterized protein</fullName>
    </submittedName>
</protein>
<name>A0ACC3ST46_LIPKO</name>
<dbReference type="Proteomes" id="UP001433508">
    <property type="component" value="Unassembled WGS sequence"/>
</dbReference>
<evidence type="ECO:0000313" key="2">
    <source>
        <dbReference type="Proteomes" id="UP001433508"/>
    </source>
</evidence>
<reference evidence="2" key="1">
    <citation type="journal article" date="2024" name="Front. Bioeng. Biotechnol.">
        <title>Genome-scale model development and genomic sequencing of the oleaginous clade Lipomyces.</title>
        <authorList>
            <person name="Czajka J.J."/>
            <person name="Han Y."/>
            <person name="Kim J."/>
            <person name="Mondo S.J."/>
            <person name="Hofstad B.A."/>
            <person name="Robles A."/>
            <person name="Haridas S."/>
            <person name="Riley R."/>
            <person name="LaButti K."/>
            <person name="Pangilinan J."/>
            <person name="Andreopoulos W."/>
            <person name="Lipzen A."/>
            <person name="Yan J."/>
            <person name="Wang M."/>
            <person name="Ng V."/>
            <person name="Grigoriev I.V."/>
            <person name="Spatafora J.W."/>
            <person name="Magnuson J.K."/>
            <person name="Baker S.E."/>
            <person name="Pomraning K.R."/>
        </authorList>
    </citation>
    <scope>NUCLEOTIDE SEQUENCE [LARGE SCALE GENOMIC DNA]</scope>
    <source>
        <strain evidence="2">CBS 7786</strain>
    </source>
</reference>
<proteinExistence type="predicted"/>
<dbReference type="EMBL" id="MU971447">
    <property type="protein sequence ID" value="KAK9234823.1"/>
    <property type="molecule type" value="Genomic_DNA"/>
</dbReference>